<evidence type="ECO:0000313" key="8">
    <source>
        <dbReference type="EMBL" id="VAW11169.1"/>
    </source>
</evidence>
<dbReference type="Pfam" id="PF00578">
    <property type="entry name" value="AhpC-TSA"/>
    <property type="match status" value="1"/>
</dbReference>
<dbReference type="PANTHER" id="PTHR42852:SF6">
    <property type="entry name" value="THIOL:DISULFIDE INTERCHANGE PROTEIN DSBE"/>
    <property type="match status" value="1"/>
</dbReference>
<sequence length="400" mass="44679">MTFKCYGLFLSSIYTYICELKNRSMKKIILSLSIILTVIACDQKPEGYTIQGHLRGDVENGTKVYLRKQGENRQPVDIDTVTMENGVFTFKGEAGVPELHYIFIDKLQGYTVIVLENGEIELNAQKDSLGLAEIAGTPQNDFFANYIKQSQKISKRGMSIQKDLQKANIAKDEATIASLGDEMKDLQEEYKNFELSYIKEHPNALISVLLLDKAIASRQVPYEEVQGMYDAITPEMKETGIANKVSEQLQGLKEREEKGKSTEVGAKAPDFTAPGVDGQPLALADMMGKVTLVDFWAAWCRPCRAENPNVVAVYKKYHDKGLSVIGVSLDKKAEDWKKAIKDDGLTWNHVSHVQYFNDPIAKLYNVDAIPAAFLLDENGIIVAKNLRGAELEEKIAELLN</sequence>
<feature type="domain" description="Thioredoxin" evidence="7">
    <location>
        <begin position="262"/>
        <end position="400"/>
    </location>
</feature>
<dbReference type="SUPFAM" id="SSF52833">
    <property type="entry name" value="Thioredoxin-like"/>
    <property type="match status" value="1"/>
</dbReference>
<name>A0A3B0TG96_9ZZZZ</name>
<dbReference type="AlphaFoldDB" id="A0A3B0TG96"/>
<proteinExistence type="predicted"/>
<evidence type="ECO:0000256" key="3">
    <source>
        <dbReference type="ARBA" id="ARBA00023157"/>
    </source>
</evidence>
<dbReference type="EMBL" id="UOEL01000050">
    <property type="protein sequence ID" value="VAW11169.1"/>
    <property type="molecule type" value="Genomic_DNA"/>
</dbReference>
<dbReference type="Gene3D" id="3.40.30.10">
    <property type="entry name" value="Glutaredoxin"/>
    <property type="match status" value="1"/>
</dbReference>
<dbReference type="GO" id="GO:0017004">
    <property type="term" value="P:cytochrome complex assembly"/>
    <property type="evidence" value="ECO:0007669"/>
    <property type="project" value="UniProtKB-KW"/>
</dbReference>
<dbReference type="CDD" id="cd02966">
    <property type="entry name" value="TlpA_like_family"/>
    <property type="match status" value="1"/>
</dbReference>
<dbReference type="PANTHER" id="PTHR42852">
    <property type="entry name" value="THIOL:DISULFIDE INTERCHANGE PROTEIN DSBE"/>
    <property type="match status" value="1"/>
</dbReference>
<feature type="region of interest" description="Disordered" evidence="6">
    <location>
        <begin position="251"/>
        <end position="270"/>
    </location>
</feature>
<dbReference type="PROSITE" id="PS51352">
    <property type="entry name" value="THIOREDOXIN_2"/>
    <property type="match status" value="1"/>
</dbReference>
<dbReference type="InterPro" id="IPR000866">
    <property type="entry name" value="AhpC/TSA"/>
</dbReference>
<gene>
    <name evidence="8" type="ORF">MNBD_BACTEROID03-904</name>
</gene>
<evidence type="ECO:0000256" key="4">
    <source>
        <dbReference type="ARBA" id="ARBA00023284"/>
    </source>
</evidence>
<dbReference type="InterPro" id="IPR013766">
    <property type="entry name" value="Thioredoxin_domain"/>
</dbReference>
<reference evidence="8" key="1">
    <citation type="submission" date="2018-06" db="EMBL/GenBank/DDBJ databases">
        <authorList>
            <person name="Zhirakovskaya E."/>
        </authorList>
    </citation>
    <scope>NUCLEOTIDE SEQUENCE</scope>
</reference>
<feature type="compositionally biased region" description="Basic and acidic residues" evidence="6">
    <location>
        <begin position="252"/>
        <end position="261"/>
    </location>
</feature>
<dbReference type="InterPro" id="IPR036249">
    <property type="entry name" value="Thioredoxin-like_sf"/>
</dbReference>
<dbReference type="GO" id="GO:0030313">
    <property type="term" value="C:cell envelope"/>
    <property type="evidence" value="ECO:0007669"/>
    <property type="project" value="UniProtKB-SubCell"/>
</dbReference>
<feature type="coiled-coil region" evidence="5">
    <location>
        <begin position="169"/>
        <end position="196"/>
    </location>
</feature>
<dbReference type="InterPro" id="IPR050553">
    <property type="entry name" value="Thioredoxin_ResA/DsbE_sf"/>
</dbReference>
<keyword evidence="2" id="KW-0201">Cytochrome c-type biogenesis</keyword>
<evidence type="ECO:0000256" key="1">
    <source>
        <dbReference type="ARBA" id="ARBA00004196"/>
    </source>
</evidence>
<accession>A0A3B0TG96</accession>
<evidence type="ECO:0000256" key="5">
    <source>
        <dbReference type="SAM" id="Coils"/>
    </source>
</evidence>
<organism evidence="8">
    <name type="scientific">hydrothermal vent metagenome</name>
    <dbReference type="NCBI Taxonomy" id="652676"/>
    <lineage>
        <taxon>unclassified sequences</taxon>
        <taxon>metagenomes</taxon>
        <taxon>ecological metagenomes</taxon>
    </lineage>
</organism>
<dbReference type="Pfam" id="PF14289">
    <property type="entry name" value="DUF4369"/>
    <property type="match status" value="1"/>
</dbReference>
<keyword evidence="5" id="KW-0175">Coiled coil</keyword>
<protein>
    <submittedName>
        <fullName evidence="8">Thiol:disulfide interchange protein</fullName>
    </submittedName>
</protein>
<evidence type="ECO:0000259" key="7">
    <source>
        <dbReference type="PROSITE" id="PS51352"/>
    </source>
</evidence>
<dbReference type="InterPro" id="IPR025380">
    <property type="entry name" value="DUF4369"/>
</dbReference>
<evidence type="ECO:0000256" key="2">
    <source>
        <dbReference type="ARBA" id="ARBA00022748"/>
    </source>
</evidence>
<keyword evidence="3" id="KW-1015">Disulfide bond</keyword>
<comment type="subcellular location">
    <subcellularLocation>
        <location evidence="1">Cell envelope</location>
    </subcellularLocation>
</comment>
<evidence type="ECO:0000256" key="6">
    <source>
        <dbReference type="SAM" id="MobiDB-lite"/>
    </source>
</evidence>
<keyword evidence="4" id="KW-0676">Redox-active center</keyword>
<dbReference type="GO" id="GO:0016209">
    <property type="term" value="F:antioxidant activity"/>
    <property type="evidence" value="ECO:0007669"/>
    <property type="project" value="InterPro"/>
</dbReference>
<dbReference type="GO" id="GO:0016491">
    <property type="term" value="F:oxidoreductase activity"/>
    <property type="evidence" value="ECO:0007669"/>
    <property type="project" value="InterPro"/>
</dbReference>